<sequence length="95" mass="11316">MNFLYFNISICRKSQIHLFMASLTSLDNYKYRIRHKTFDDFVYENIILTELRSSVVPTNNLLLGSYFVKHSKHIFQIISVQKKHIGIFSIFVIRN</sequence>
<evidence type="ECO:0000313" key="2">
    <source>
        <dbReference type="WBParaSite" id="Minc3s00671g15906"/>
    </source>
</evidence>
<accession>A0A914LMV3</accession>
<organism evidence="1 2">
    <name type="scientific">Meloidogyne incognita</name>
    <name type="common">Southern root-knot nematode worm</name>
    <name type="synonym">Oxyuris incognita</name>
    <dbReference type="NCBI Taxonomy" id="6306"/>
    <lineage>
        <taxon>Eukaryota</taxon>
        <taxon>Metazoa</taxon>
        <taxon>Ecdysozoa</taxon>
        <taxon>Nematoda</taxon>
        <taxon>Chromadorea</taxon>
        <taxon>Rhabditida</taxon>
        <taxon>Tylenchina</taxon>
        <taxon>Tylenchomorpha</taxon>
        <taxon>Tylenchoidea</taxon>
        <taxon>Meloidogynidae</taxon>
        <taxon>Meloidogyninae</taxon>
        <taxon>Meloidogyne</taxon>
        <taxon>Meloidogyne incognita group</taxon>
    </lineage>
</organism>
<proteinExistence type="predicted"/>
<name>A0A914LMV3_MELIC</name>
<dbReference type="WBParaSite" id="Minc3s00671g15906">
    <property type="protein sequence ID" value="Minc3s00671g15906"/>
    <property type="gene ID" value="Minc3s00671g15906"/>
</dbReference>
<dbReference type="AlphaFoldDB" id="A0A914LMV3"/>
<evidence type="ECO:0000313" key="1">
    <source>
        <dbReference type="Proteomes" id="UP000887563"/>
    </source>
</evidence>
<protein>
    <submittedName>
        <fullName evidence="2">Uncharacterized protein</fullName>
    </submittedName>
</protein>
<dbReference type="Proteomes" id="UP000887563">
    <property type="component" value="Unplaced"/>
</dbReference>
<keyword evidence="1" id="KW-1185">Reference proteome</keyword>
<reference evidence="2" key="1">
    <citation type="submission" date="2022-11" db="UniProtKB">
        <authorList>
            <consortium name="WormBaseParasite"/>
        </authorList>
    </citation>
    <scope>IDENTIFICATION</scope>
</reference>